<dbReference type="SUPFAM" id="SSF52210">
    <property type="entry name" value="Succinyl-CoA synthetase domains"/>
    <property type="match status" value="2"/>
</dbReference>
<feature type="domain" description="ATP-grasp" evidence="4">
    <location>
        <begin position="499"/>
        <end position="535"/>
    </location>
</feature>
<dbReference type="RefSeq" id="WP_188611796.1">
    <property type="nucleotide sequence ID" value="NZ_BMGG01000009.1"/>
</dbReference>
<dbReference type="SUPFAM" id="SSF56059">
    <property type="entry name" value="Glutathione synthetase ATP-binding domain-like"/>
    <property type="match status" value="1"/>
</dbReference>
<dbReference type="Gene3D" id="3.30.470.20">
    <property type="entry name" value="ATP-grasp fold, B domain"/>
    <property type="match status" value="1"/>
</dbReference>
<dbReference type="InterPro" id="IPR013815">
    <property type="entry name" value="ATP_grasp_subdomain_1"/>
</dbReference>
<evidence type="ECO:0000313" key="5">
    <source>
        <dbReference type="EMBL" id="GGC85257.1"/>
    </source>
</evidence>
<comment type="caution">
    <text evidence="5">The sequence shown here is derived from an EMBL/GenBank/DDBJ whole genome shotgun (WGS) entry which is preliminary data.</text>
</comment>
<dbReference type="PANTHER" id="PTHR42793">
    <property type="entry name" value="COA BINDING DOMAIN CONTAINING PROTEIN"/>
    <property type="match status" value="1"/>
</dbReference>
<dbReference type="Proteomes" id="UP000637002">
    <property type="component" value="Unassembled WGS sequence"/>
</dbReference>
<dbReference type="Gene3D" id="3.40.50.720">
    <property type="entry name" value="NAD(P)-binding Rossmann-like Domain"/>
    <property type="match status" value="1"/>
</dbReference>
<dbReference type="PROSITE" id="PS50975">
    <property type="entry name" value="ATP_GRASP"/>
    <property type="match status" value="1"/>
</dbReference>
<evidence type="ECO:0000259" key="4">
    <source>
        <dbReference type="PROSITE" id="PS50975"/>
    </source>
</evidence>
<dbReference type="EMBL" id="BMGG01000009">
    <property type="protein sequence ID" value="GGC85257.1"/>
    <property type="molecule type" value="Genomic_DNA"/>
</dbReference>
<comment type="similarity">
    <text evidence="2">In the N-terminal section; belongs to the acetate CoA ligase alpha subunit family.</text>
</comment>
<dbReference type="InterPro" id="IPR016102">
    <property type="entry name" value="Succinyl-CoA_synth-like"/>
</dbReference>
<dbReference type="Gene3D" id="3.30.1490.20">
    <property type="entry name" value="ATP-grasp fold, A domain"/>
    <property type="match status" value="1"/>
</dbReference>
<gene>
    <name evidence="5" type="ORF">GCM10010994_48930</name>
</gene>
<organism evidence="5 6">
    <name type="scientific">Chelatococcus reniformis</name>
    <dbReference type="NCBI Taxonomy" id="1494448"/>
    <lineage>
        <taxon>Bacteria</taxon>
        <taxon>Pseudomonadati</taxon>
        <taxon>Pseudomonadota</taxon>
        <taxon>Alphaproteobacteria</taxon>
        <taxon>Hyphomicrobiales</taxon>
        <taxon>Chelatococcaceae</taxon>
        <taxon>Chelatococcus</taxon>
    </lineage>
</organism>
<keyword evidence="3" id="KW-0067">ATP-binding</keyword>
<dbReference type="GO" id="GO:0006099">
    <property type="term" value="P:tricarboxylic acid cycle"/>
    <property type="evidence" value="ECO:0007669"/>
    <property type="project" value="UniProtKB-KW"/>
</dbReference>
<dbReference type="Pfam" id="PF13380">
    <property type="entry name" value="CoA_binding_2"/>
    <property type="match status" value="1"/>
</dbReference>
<evidence type="ECO:0000256" key="1">
    <source>
        <dbReference type="ARBA" id="ARBA00022532"/>
    </source>
</evidence>
<keyword evidence="6" id="KW-1185">Reference proteome</keyword>
<reference evidence="5" key="1">
    <citation type="journal article" date="2014" name="Int. J. Syst. Evol. Microbiol.">
        <title>Complete genome sequence of Corynebacterium casei LMG S-19264T (=DSM 44701T), isolated from a smear-ripened cheese.</title>
        <authorList>
            <consortium name="US DOE Joint Genome Institute (JGI-PGF)"/>
            <person name="Walter F."/>
            <person name="Albersmeier A."/>
            <person name="Kalinowski J."/>
            <person name="Ruckert C."/>
        </authorList>
    </citation>
    <scope>NUCLEOTIDE SEQUENCE</scope>
    <source>
        <strain evidence="5">CGMCC 1.12919</strain>
    </source>
</reference>
<dbReference type="GO" id="GO:0005524">
    <property type="term" value="F:ATP binding"/>
    <property type="evidence" value="ECO:0007669"/>
    <property type="project" value="UniProtKB-UniRule"/>
</dbReference>
<dbReference type="InterPro" id="IPR011761">
    <property type="entry name" value="ATP-grasp"/>
</dbReference>
<accession>A0A916XN11</accession>
<keyword evidence="1" id="KW-0816">Tricarboxylic acid cycle</keyword>
<evidence type="ECO:0000256" key="3">
    <source>
        <dbReference type="PROSITE-ProRule" id="PRU00409"/>
    </source>
</evidence>
<dbReference type="AlphaFoldDB" id="A0A916XN11"/>
<evidence type="ECO:0000256" key="2">
    <source>
        <dbReference type="ARBA" id="ARBA00060888"/>
    </source>
</evidence>
<name>A0A916XN11_9HYPH</name>
<protein>
    <submittedName>
        <fullName evidence="5">CoA-binding protein</fullName>
    </submittedName>
</protein>
<dbReference type="FunFam" id="3.30.1490.20:FF:000020">
    <property type="entry name" value="Protein lysine acetyltransferase"/>
    <property type="match status" value="1"/>
</dbReference>
<keyword evidence="3" id="KW-0547">Nucleotide-binding</keyword>
<dbReference type="SUPFAM" id="SSF51735">
    <property type="entry name" value="NAD(P)-binding Rossmann-fold domains"/>
    <property type="match status" value="1"/>
</dbReference>
<dbReference type="Gene3D" id="3.40.50.261">
    <property type="entry name" value="Succinyl-CoA synthetase domains"/>
    <property type="match status" value="2"/>
</dbReference>
<reference evidence="5" key="2">
    <citation type="submission" date="2020-09" db="EMBL/GenBank/DDBJ databases">
        <authorList>
            <person name="Sun Q."/>
            <person name="Zhou Y."/>
        </authorList>
    </citation>
    <scope>NUCLEOTIDE SEQUENCE</scope>
    <source>
        <strain evidence="5">CGMCC 1.12919</strain>
    </source>
</reference>
<dbReference type="Pfam" id="PF13549">
    <property type="entry name" value="ATP-grasp_5"/>
    <property type="match status" value="1"/>
</dbReference>
<evidence type="ECO:0000313" key="6">
    <source>
        <dbReference type="Proteomes" id="UP000637002"/>
    </source>
</evidence>
<dbReference type="PANTHER" id="PTHR42793:SF4">
    <property type="entry name" value="BLL6376 PROTEIN"/>
    <property type="match status" value="1"/>
</dbReference>
<dbReference type="InterPro" id="IPR032875">
    <property type="entry name" value="Succ_CoA_lig_flav_dom"/>
</dbReference>
<dbReference type="InterPro" id="IPR003781">
    <property type="entry name" value="CoA-bd"/>
</dbReference>
<dbReference type="InterPro" id="IPR036291">
    <property type="entry name" value="NAD(P)-bd_dom_sf"/>
</dbReference>
<sequence length="718" mass="73252">MSATERLRPYTRADLQALYDPASIAIVGASPRPDSFGARTAANLAGYGGRVFLVNDKYDHIGDAPCYAGLSALPQVPDLAVVTTPAASVEPIIEACIAAGVPSVILYASGFAELGTADAVARQRRLAQRAVDAGIRLLGPNCVGLLNYTSGARITFAAVPQGRSPGPRAIGLVSQSGALGFALVQALERGVAVSHVLTAGNSGDVDVADWVAALAEDPACAVIACVFEGGAAPLRMLAAARLAWEHGKPLVVFKLATGETGAAAAMSHTGSLAGSNASWRALFERGGAIVVDRFEDLVETAAFFAKAGPPQAPGAAVLAGSGGAAIMGADCAEQHGVPLPQPAAGVTAVLEARIPAFGAPRNPCDVTAQVISDSASLMDCADALLSDPGYGALVYGCTYAYAPATERLPHLSDIARRHGKPICAVWLTQHLEGHGSEVVEADPHIAMFRSMDRCFATLAAWNARAARAQLPIGPGEAASGGAAAPLPPHAGPVGEAQTKALLAAYGIATSRDIRVADPEAAARAAETIGGPVAVKIDSPDIPHKTEAGGVVLGVEGPAAAREAYRSVMAACARAMPDAALHGAIVQEMVPAGVEIIVGVKNDAAFGPIVVVGLGGIFAELLRDTVTAMAPVDESEALGLLRRLRGGAVLDGFRGAPPVDRPALARAVSLISRLAFDHRHRLLELDVNPLICRGDTVTAVDGLAVLGPELPHASPDDRA</sequence>
<dbReference type="Pfam" id="PF13607">
    <property type="entry name" value="Succ_CoA_lig"/>
    <property type="match status" value="1"/>
</dbReference>
<dbReference type="SMART" id="SM00881">
    <property type="entry name" value="CoA_binding"/>
    <property type="match status" value="1"/>
</dbReference>
<dbReference type="GO" id="GO:0046872">
    <property type="term" value="F:metal ion binding"/>
    <property type="evidence" value="ECO:0007669"/>
    <property type="project" value="InterPro"/>
</dbReference>
<proteinExistence type="inferred from homology"/>